<dbReference type="PROSITE" id="PS51384">
    <property type="entry name" value="FAD_FR"/>
    <property type="match status" value="1"/>
</dbReference>
<dbReference type="Pfam" id="PF08021">
    <property type="entry name" value="FAD_binding_9"/>
    <property type="match status" value="1"/>
</dbReference>
<evidence type="ECO:0000313" key="3">
    <source>
        <dbReference type="EMBL" id="GAA1749018.1"/>
    </source>
</evidence>
<evidence type="ECO:0000313" key="4">
    <source>
        <dbReference type="Proteomes" id="UP001501204"/>
    </source>
</evidence>
<protein>
    <submittedName>
        <fullName evidence="3">Siderophore-interacting protein</fullName>
    </submittedName>
</protein>
<dbReference type="Gene3D" id="2.40.30.10">
    <property type="entry name" value="Translation factors"/>
    <property type="match status" value="1"/>
</dbReference>
<dbReference type="InterPro" id="IPR039374">
    <property type="entry name" value="SIP_fam"/>
</dbReference>
<comment type="caution">
    <text evidence="3">The sequence shown here is derived from an EMBL/GenBank/DDBJ whole genome shotgun (WGS) entry which is preliminary data.</text>
</comment>
<accession>A0ABN2K7S2</accession>
<dbReference type="InterPro" id="IPR013113">
    <property type="entry name" value="SIP_FAD-bd"/>
</dbReference>
<proteinExistence type="predicted"/>
<dbReference type="InterPro" id="IPR039261">
    <property type="entry name" value="FNR_nucleotide-bd"/>
</dbReference>
<reference evidence="3 4" key="1">
    <citation type="journal article" date="2019" name="Int. J. Syst. Evol. Microbiol.">
        <title>The Global Catalogue of Microorganisms (GCM) 10K type strain sequencing project: providing services to taxonomists for standard genome sequencing and annotation.</title>
        <authorList>
            <consortium name="The Broad Institute Genomics Platform"/>
            <consortium name="The Broad Institute Genome Sequencing Center for Infectious Disease"/>
            <person name="Wu L."/>
            <person name="Ma J."/>
        </authorList>
    </citation>
    <scope>NUCLEOTIDE SEQUENCE [LARGE SCALE GENOMIC DNA]</scope>
    <source>
        <strain evidence="3 4">JCM 14735</strain>
    </source>
</reference>
<feature type="compositionally biased region" description="Low complexity" evidence="1">
    <location>
        <begin position="82"/>
        <end position="98"/>
    </location>
</feature>
<dbReference type="PANTHER" id="PTHR30157">
    <property type="entry name" value="FERRIC REDUCTASE, NADPH-DEPENDENT"/>
    <property type="match status" value="1"/>
</dbReference>
<dbReference type="PANTHER" id="PTHR30157:SF0">
    <property type="entry name" value="NADPH-DEPENDENT FERRIC-CHELATE REDUCTASE"/>
    <property type="match status" value="1"/>
</dbReference>
<feature type="domain" description="FAD-binding FR-type" evidence="2">
    <location>
        <begin position="25"/>
        <end position="180"/>
    </location>
</feature>
<dbReference type="InterPro" id="IPR017927">
    <property type="entry name" value="FAD-bd_FR_type"/>
</dbReference>
<dbReference type="Pfam" id="PF04954">
    <property type="entry name" value="SIP"/>
    <property type="match status" value="1"/>
</dbReference>
<dbReference type="InterPro" id="IPR007037">
    <property type="entry name" value="SIP_rossman_dom"/>
</dbReference>
<keyword evidence="4" id="KW-1185">Reference proteome</keyword>
<evidence type="ECO:0000259" key="2">
    <source>
        <dbReference type="PROSITE" id="PS51384"/>
    </source>
</evidence>
<feature type="region of interest" description="Disordered" evidence="1">
    <location>
        <begin position="76"/>
        <end position="120"/>
    </location>
</feature>
<gene>
    <name evidence="3" type="ORF">GCM10009767_04800</name>
</gene>
<dbReference type="SUPFAM" id="SSF63380">
    <property type="entry name" value="Riboflavin synthase domain-like"/>
    <property type="match status" value="1"/>
</dbReference>
<organism evidence="3 4">
    <name type="scientific">Kocuria aegyptia</name>
    <dbReference type="NCBI Taxonomy" id="330943"/>
    <lineage>
        <taxon>Bacteria</taxon>
        <taxon>Bacillati</taxon>
        <taxon>Actinomycetota</taxon>
        <taxon>Actinomycetes</taxon>
        <taxon>Micrococcales</taxon>
        <taxon>Micrococcaceae</taxon>
        <taxon>Kocuria</taxon>
    </lineage>
</organism>
<dbReference type="InterPro" id="IPR017938">
    <property type="entry name" value="Riboflavin_synthase-like_b-brl"/>
</dbReference>
<dbReference type="CDD" id="cd06193">
    <property type="entry name" value="siderophore_interacting"/>
    <property type="match status" value="1"/>
</dbReference>
<evidence type="ECO:0000256" key="1">
    <source>
        <dbReference type="SAM" id="MobiDB-lite"/>
    </source>
</evidence>
<name>A0ABN2K7S2_9MICC</name>
<dbReference type="Proteomes" id="UP001501204">
    <property type="component" value="Unassembled WGS sequence"/>
</dbReference>
<dbReference type="Gene3D" id="3.40.50.80">
    <property type="entry name" value="Nucleotide-binding domain of ferredoxin-NADP reductase (FNR) module"/>
    <property type="match status" value="1"/>
</dbReference>
<dbReference type="EMBL" id="BAAAOA010000007">
    <property type="protein sequence ID" value="GAA1749018.1"/>
    <property type="molecule type" value="Genomic_DNA"/>
</dbReference>
<sequence length="322" mass="34638">MTPAASVRVGGMTTISGARQAGPRKPQLNLTVRSRELLSPSMVRVVLGLDEPERYADIVPPEKYVKLVFLRPGQEHPCPEHPGAAGAAVPGPGAEEPGSAPPVPEAGGNPDYWELKETLPGDQQPVTRHLTIRRYVPERHELWMDFVLHGDEGFAGPWAAGAEPGDRIIALGPGGKWTPAPDAAWTLLAADDAAIPAALAVLEALPASAQGEVLLEVDSPCDVQPVSAPAGMAVRWVFRAEDGPCEDPALVRAVREAGWPADPQGVQVFAHGEREVMKALREELFTRRRLERGQVSLSGYWARGRTEDVFQAEKKLPVGQIL</sequence>